<dbReference type="EMBL" id="JACHIA010000001">
    <property type="protein sequence ID" value="MBB6068454.1"/>
    <property type="molecule type" value="Genomic_DNA"/>
</dbReference>
<reference evidence="2 3" key="1">
    <citation type="submission" date="2020-08" db="EMBL/GenBank/DDBJ databases">
        <title>Genomic Encyclopedia of Type Strains, Phase IV (KMG-IV): sequencing the most valuable type-strain genomes for metagenomic binning, comparative biology and taxonomic classification.</title>
        <authorList>
            <person name="Goeker M."/>
        </authorList>
    </citation>
    <scope>NUCLEOTIDE SEQUENCE [LARGE SCALE GENOMIC DNA]</scope>
    <source>
        <strain evidence="2 3">DSM 29007</strain>
    </source>
</reference>
<name>A0A841GU17_9BACT</name>
<dbReference type="AlphaFoldDB" id="A0A841GU17"/>
<dbReference type="Proteomes" id="UP000582837">
    <property type="component" value="Unassembled WGS sequence"/>
</dbReference>
<sequence>MTLRTFVAPDGDEWRAWQVIPTLRLNDQLLGERRGQDVLAYDGPERRGPESLRANVADYVQPQLASGWLCFESDREKRRIAPPPAGWDSCSDAELADIWSRALPAPKIAPRPWASRKSAEAAASADEPSSATNAQPAADPLTAG</sequence>
<organism evidence="2 3">
    <name type="scientific">Longimicrobium terrae</name>
    <dbReference type="NCBI Taxonomy" id="1639882"/>
    <lineage>
        <taxon>Bacteria</taxon>
        <taxon>Pseudomonadati</taxon>
        <taxon>Gemmatimonadota</taxon>
        <taxon>Longimicrobiia</taxon>
        <taxon>Longimicrobiales</taxon>
        <taxon>Longimicrobiaceae</taxon>
        <taxon>Longimicrobium</taxon>
    </lineage>
</organism>
<feature type="compositionally biased region" description="Low complexity" evidence="1">
    <location>
        <begin position="120"/>
        <end position="131"/>
    </location>
</feature>
<accession>A0A841GU17</accession>
<comment type="caution">
    <text evidence="2">The sequence shown here is derived from an EMBL/GenBank/DDBJ whole genome shotgun (WGS) entry which is preliminary data.</text>
</comment>
<feature type="region of interest" description="Disordered" evidence="1">
    <location>
        <begin position="109"/>
        <end position="144"/>
    </location>
</feature>
<evidence type="ECO:0000256" key="1">
    <source>
        <dbReference type="SAM" id="MobiDB-lite"/>
    </source>
</evidence>
<evidence type="ECO:0000313" key="3">
    <source>
        <dbReference type="Proteomes" id="UP000582837"/>
    </source>
</evidence>
<evidence type="ECO:0000313" key="2">
    <source>
        <dbReference type="EMBL" id="MBB6068454.1"/>
    </source>
</evidence>
<dbReference type="RefSeq" id="WP_183685479.1">
    <property type="nucleotide sequence ID" value="NZ_JACHIA010000001.1"/>
</dbReference>
<protein>
    <submittedName>
        <fullName evidence="2">Uncharacterized protein</fullName>
    </submittedName>
</protein>
<proteinExistence type="predicted"/>
<keyword evidence="3" id="KW-1185">Reference proteome</keyword>
<gene>
    <name evidence="2" type="ORF">HNQ61_000065</name>
</gene>